<dbReference type="Proteomes" id="UP000031443">
    <property type="component" value="Unassembled WGS sequence"/>
</dbReference>
<reference evidence="2" key="1">
    <citation type="journal article" date="2013" name="Nat. Genet.">
        <title>The draft genomes of soft-shell turtle and green sea turtle yield insights into the development and evolution of the turtle-specific body plan.</title>
        <authorList>
            <person name="Wang Z."/>
            <person name="Pascual-Anaya J."/>
            <person name="Zadissa A."/>
            <person name="Li W."/>
            <person name="Niimura Y."/>
            <person name="Huang Z."/>
            <person name="Li C."/>
            <person name="White S."/>
            <person name="Xiong Z."/>
            <person name="Fang D."/>
            <person name="Wang B."/>
            <person name="Ming Y."/>
            <person name="Chen Y."/>
            <person name="Zheng Y."/>
            <person name="Kuraku S."/>
            <person name="Pignatelli M."/>
            <person name="Herrero J."/>
            <person name="Beal K."/>
            <person name="Nozawa M."/>
            <person name="Li Q."/>
            <person name="Wang J."/>
            <person name="Zhang H."/>
            <person name="Yu L."/>
            <person name="Shigenobu S."/>
            <person name="Wang J."/>
            <person name="Liu J."/>
            <person name="Flicek P."/>
            <person name="Searle S."/>
            <person name="Wang J."/>
            <person name="Kuratani S."/>
            <person name="Yin Y."/>
            <person name="Aken B."/>
            <person name="Zhang G."/>
            <person name="Irie N."/>
        </authorList>
    </citation>
    <scope>NUCLEOTIDE SEQUENCE [LARGE SCALE GENOMIC DNA]</scope>
</reference>
<sequence>MLLLQRAACHPQQRSTTTHNSTVDTLEELKSQASRVDEEKHPLHRISPTKAYAPIRLFIYKLGIRLLKISFQLACLNSPLRRTRAVENMQTNAGRPWNAGTENIVPWDVKRTLMMRCDPLCQPTSHSGTRYLRLNPMTGKFIKMHCESEAALPLLELTPPHLSLGVDYIHPDRIGPVSTGSPLVSSDSASFPGPEEELYAGRKLVSFTNRSWSNKRYYLTRLVSRICIR</sequence>
<dbReference type="EMBL" id="KB599767">
    <property type="protein sequence ID" value="EMP24606.1"/>
    <property type="molecule type" value="Genomic_DNA"/>
</dbReference>
<keyword evidence="2" id="KW-1185">Reference proteome</keyword>
<proteinExistence type="predicted"/>
<organism evidence="1 2">
    <name type="scientific">Chelonia mydas</name>
    <name type="common">Green sea-turtle</name>
    <name type="synonym">Chelonia agassizi</name>
    <dbReference type="NCBI Taxonomy" id="8469"/>
    <lineage>
        <taxon>Eukaryota</taxon>
        <taxon>Metazoa</taxon>
        <taxon>Chordata</taxon>
        <taxon>Craniata</taxon>
        <taxon>Vertebrata</taxon>
        <taxon>Euteleostomi</taxon>
        <taxon>Archelosauria</taxon>
        <taxon>Testudinata</taxon>
        <taxon>Testudines</taxon>
        <taxon>Cryptodira</taxon>
        <taxon>Durocryptodira</taxon>
        <taxon>Americhelydia</taxon>
        <taxon>Chelonioidea</taxon>
        <taxon>Cheloniidae</taxon>
        <taxon>Chelonia</taxon>
    </lineage>
</organism>
<dbReference type="AlphaFoldDB" id="M7AHX4"/>
<name>M7AHX4_CHEMY</name>
<protein>
    <submittedName>
        <fullName evidence="1">Uncharacterized protein</fullName>
    </submittedName>
</protein>
<evidence type="ECO:0000313" key="2">
    <source>
        <dbReference type="Proteomes" id="UP000031443"/>
    </source>
</evidence>
<accession>M7AHX4</accession>
<evidence type="ECO:0000313" key="1">
    <source>
        <dbReference type="EMBL" id="EMP24606.1"/>
    </source>
</evidence>
<gene>
    <name evidence="1" type="ORF">UY3_18301</name>
</gene>